<name>A0ABW5V3Z2_9BACI</name>
<evidence type="ECO:0000313" key="3">
    <source>
        <dbReference type="Proteomes" id="UP001597502"/>
    </source>
</evidence>
<organism evidence="2 3">
    <name type="scientific">Lentibacillus juripiscarius</name>
    <dbReference type="NCBI Taxonomy" id="257446"/>
    <lineage>
        <taxon>Bacteria</taxon>
        <taxon>Bacillati</taxon>
        <taxon>Bacillota</taxon>
        <taxon>Bacilli</taxon>
        <taxon>Bacillales</taxon>
        <taxon>Bacillaceae</taxon>
        <taxon>Lentibacillus</taxon>
    </lineage>
</organism>
<keyword evidence="1" id="KW-0812">Transmembrane</keyword>
<proteinExistence type="predicted"/>
<dbReference type="RefSeq" id="WP_382391029.1">
    <property type="nucleotide sequence ID" value="NZ_JBHUNA010000005.1"/>
</dbReference>
<feature type="transmembrane region" description="Helical" evidence="1">
    <location>
        <begin position="41"/>
        <end position="61"/>
    </location>
</feature>
<sequence>MELGHYSKILLRFSAIFALIGAFLGSHMAGAGSLAFKTVHAHILVVGWLTLFAWAVYYKIFTPAKTMVATFHVWSAIIGAIGLTVGMWLYYLRPFDLADGFVTVFFIVGGSILLLSFVFFAILTFMRTEDGK</sequence>
<dbReference type="Proteomes" id="UP001597502">
    <property type="component" value="Unassembled WGS sequence"/>
</dbReference>
<gene>
    <name evidence="2" type="ORF">ACFSUO_03185</name>
</gene>
<feature type="transmembrane region" description="Helical" evidence="1">
    <location>
        <begin position="9"/>
        <end position="29"/>
    </location>
</feature>
<keyword evidence="3" id="KW-1185">Reference proteome</keyword>
<reference evidence="3" key="1">
    <citation type="journal article" date="2019" name="Int. J. Syst. Evol. Microbiol.">
        <title>The Global Catalogue of Microorganisms (GCM) 10K type strain sequencing project: providing services to taxonomists for standard genome sequencing and annotation.</title>
        <authorList>
            <consortium name="The Broad Institute Genomics Platform"/>
            <consortium name="The Broad Institute Genome Sequencing Center for Infectious Disease"/>
            <person name="Wu L."/>
            <person name="Ma J."/>
        </authorList>
    </citation>
    <scope>NUCLEOTIDE SEQUENCE [LARGE SCALE GENOMIC DNA]</scope>
    <source>
        <strain evidence="3">TISTR 1535</strain>
    </source>
</reference>
<accession>A0ABW5V3Z2</accession>
<dbReference type="EMBL" id="JBHUNA010000005">
    <property type="protein sequence ID" value="MFD2759988.1"/>
    <property type="molecule type" value="Genomic_DNA"/>
</dbReference>
<evidence type="ECO:0008006" key="4">
    <source>
        <dbReference type="Google" id="ProtNLM"/>
    </source>
</evidence>
<protein>
    <recommendedName>
        <fullName evidence="4">Cytochrome-c oxidase</fullName>
    </recommendedName>
</protein>
<evidence type="ECO:0000313" key="2">
    <source>
        <dbReference type="EMBL" id="MFD2759988.1"/>
    </source>
</evidence>
<feature type="transmembrane region" description="Helical" evidence="1">
    <location>
        <begin position="73"/>
        <end position="92"/>
    </location>
</feature>
<feature type="transmembrane region" description="Helical" evidence="1">
    <location>
        <begin position="104"/>
        <end position="126"/>
    </location>
</feature>
<comment type="caution">
    <text evidence="2">The sequence shown here is derived from an EMBL/GenBank/DDBJ whole genome shotgun (WGS) entry which is preliminary data.</text>
</comment>
<evidence type="ECO:0000256" key="1">
    <source>
        <dbReference type="SAM" id="Phobius"/>
    </source>
</evidence>
<keyword evidence="1" id="KW-0472">Membrane</keyword>
<keyword evidence="1" id="KW-1133">Transmembrane helix</keyword>